<dbReference type="GO" id="GO:0006082">
    <property type="term" value="P:organic acid metabolic process"/>
    <property type="evidence" value="ECO:0007669"/>
    <property type="project" value="TreeGrafter"/>
</dbReference>
<keyword evidence="10" id="KW-0408">Iron</keyword>
<keyword evidence="12" id="KW-0472">Membrane</keyword>
<evidence type="ECO:0000256" key="6">
    <source>
        <dbReference type="ARBA" id="ARBA00022723"/>
    </source>
</evidence>
<dbReference type="Pfam" id="PF00067">
    <property type="entry name" value="p450"/>
    <property type="match status" value="1"/>
</dbReference>
<dbReference type="Ensembl" id="ENSAPET00000035203.1">
    <property type="protein sequence ID" value="ENSAPEP00000034312.1"/>
    <property type="gene ID" value="ENSAPEG00000024361.1"/>
</dbReference>
<keyword evidence="6" id="KW-0479">Metal-binding</keyword>
<proteinExistence type="inferred from homology"/>
<dbReference type="SUPFAM" id="SSF48264">
    <property type="entry name" value="Cytochrome P450"/>
    <property type="match status" value="1"/>
</dbReference>
<evidence type="ECO:0000256" key="12">
    <source>
        <dbReference type="ARBA" id="ARBA00023136"/>
    </source>
</evidence>
<organism evidence="13 14">
    <name type="scientific">Amphiprion percula</name>
    <name type="common">Orange clownfish</name>
    <name type="synonym">Lutjanus percula</name>
    <dbReference type="NCBI Taxonomy" id="161767"/>
    <lineage>
        <taxon>Eukaryota</taxon>
        <taxon>Metazoa</taxon>
        <taxon>Chordata</taxon>
        <taxon>Craniata</taxon>
        <taxon>Vertebrata</taxon>
        <taxon>Euteleostomi</taxon>
        <taxon>Actinopterygii</taxon>
        <taxon>Neopterygii</taxon>
        <taxon>Teleostei</taxon>
        <taxon>Neoteleostei</taxon>
        <taxon>Acanthomorphata</taxon>
        <taxon>Ovalentaria</taxon>
        <taxon>Pomacentridae</taxon>
        <taxon>Amphiprion</taxon>
    </lineage>
</organism>
<dbReference type="PRINTS" id="PR00385">
    <property type="entry name" value="P450"/>
</dbReference>
<keyword evidence="11" id="KW-0503">Monooxygenase</keyword>
<reference evidence="13 14" key="1">
    <citation type="submission" date="2018-03" db="EMBL/GenBank/DDBJ databases">
        <title>Finding Nemo's genes: A chromosome-scale reference assembly of the genome of the orange clownfish Amphiprion percula.</title>
        <authorList>
            <person name="Lehmann R."/>
        </authorList>
    </citation>
    <scope>NUCLEOTIDE SEQUENCE</scope>
</reference>
<dbReference type="InterPro" id="IPR050182">
    <property type="entry name" value="Cytochrome_P450_fam2"/>
</dbReference>
<dbReference type="GO" id="GO:0016712">
    <property type="term" value="F:oxidoreductase activity, acting on paired donors, with incorporation or reduction of molecular oxygen, reduced flavin or flavoprotein as one donor, and incorporation of one atom of oxygen"/>
    <property type="evidence" value="ECO:0007669"/>
    <property type="project" value="TreeGrafter"/>
</dbReference>
<dbReference type="GO" id="GO:0005506">
    <property type="term" value="F:iron ion binding"/>
    <property type="evidence" value="ECO:0007669"/>
    <property type="project" value="InterPro"/>
</dbReference>
<evidence type="ECO:0000256" key="1">
    <source>
        <dbReference type="ARBA" id="ARBA00001971"/>
    </source>
</evidence>
<dbReference type="Gene3D" id="1.10.630.10">
    <property type="entry name" value="Cytochrome P450"/>
    <property type="match status" value="1"/>
</dbReference>
<keyword evidence="14" id="KW-1185">Reference proteome</keyword>
<evidence type="ECO:0000256" key="3">
    <source>
        <dbReference type="ARBA" id="ARBA00004406"/>
    </source>
</evidence>
<dbReference type="InterPro" id="IPR036396">
    <property type="entry name" value="Cyt_P450_sf"/>
</dbReference>
<dbReference type="InterPro" id="IPR001128">
    <property type="entry name" value="Cyt_P450"/>
</dbReference>
<keyword evidence="9" id="KW-0560">Oxidoreductase</keyword>
<dbReference type="FunFam" id="1.10.630.10:FF:000238">
    <property type="entry name" value="Cytochrome P450 2A6"/>
    <property type="match status" value="1"/>
</dbReference>
<evidence type="ECO:0000313" key="14">
    <source>
        <dbReference type="Proteomes" id="UP000265080"/>
    </source>
</evidence>
<dbReference type="GO" id="GO:0006805">
    <property type="term" value="P:xenobiotic metabolic process"/>
    <property type="evidence" value="ECO:0007669"/>
    <property type="project" value="TreeGrafter"/>
</dbReference>
<dbReference type="STRING" id="161767.ENSAPEP00000034312"/>
<evidence type="ECO:0000256" key="4">
    <source>
        <dbReference type="ARBA" id="ARBA00010617"/>
    </source>
</evidence>
<dbReference type="AlphaFoldDB" id="A0A3P8UGB3"/>
<sequence length="382" mass="43713">FKPLIVLLLFTIVFIITVDYVKNRRPLGFPPGPWALPIVGNIFSLAEKYGNVYSLRIGQKWTVVLNGFEVLKGALVTQGDSLADRPLTPLSVDRSQGLGLILTSGHIWRQQRRFALSPLRYFGFGKKSLEPVILDEFTHCAEEFRSYKGTSKPFNPRLTTMNVTANIICSLVFGRRFEYSDEKFRKGLCFSNEEIITSVIASICSSLQLYNAFPVLMRYFPGLQQKLQKNWAGVKGLIREEINEHKQISSEQRRDYIDCYLNEIQMNKGKDDNTFDEENLINCVWDLFVAGSETTSTTLRWAFLYMVKYPEIQEKVQAEIDGVIGQSRHPSMEDRANLPYTDAVLHEIQRMGNIVPLSVPHFTNRDVHIHSLGSFGNIVWLF</sequence>
<keyword evidence="5" id="KW-0349">Heme</keyword>
<reference evidence="13" key="3">
    <citation type="submission" date="2025-09" db="UniProtKB">
        <authorList>
            <consortium name="Ensembl"/>
        </authorList>
    </citation>
    <scope>IDENTIFICATION</scope>
</reference>
<comment type="subcellular location">
    <subcellularLocation>
        <location evidence="3">Endoplasmic reticulum membrane</location>
        <topology evidence="3">Peripheral membrane protein</topology>
    </subcellularLocation>
    <subcellularLocation>
        <location evidence="2">Microsome membrane</location>
        <topology evidence="2">Peripheral membrane protein</topology>
    </subcellularLocation>
</comment>
<evidence type="ECO:0000256" key="7">
    <source>
        <dbReference type="ARBA" id="ARBA00022824"/>
    </source>
</evidence>
<evidence type="ECO:0000313" key="13">
    <source>
        <dbReference type="Ensembl" id="ENSAPEP00000034312.1"/>
    </source>
</evidence>
<dbReference type="OMA" id="MEVNAQG"/>
<protein>
    <submittedName>
        <fullName evidence="13">Uncharacterized protein</fullName>
    </submittedName>
</protein>
<dbReference type="GO" id="GO:0005789">
    <property type="term" value="C:endoplasmic reticulum membrane"/>
    <property type="evidence" value="ECO:0007669"/>
    <property type="project" value="UniProtKB-SubCell"/>
</dbReference>
<dbReference type="PANTHER" id="PTHR24300">
    <property type="entry name" value="CYTOCHROME P450 508A4-RELATED"/>
    <property type="match status" value="1"/>
</dbReference>
<name>A0A3P8UGB3_AMPPE</name>
<accession>A0A3P8UGB3</accession>
<comment type="cofactor">
    <cofactor evidence="1">
        <name>heme</name>
        <dbReference type="ChEBI" id="CHEBI:30413"/>
    </cofactor>
</comment>
<keyword evidence="8" id="KW-0492">Microsome</keyword>
<dbReference type="GeneTree" id="ENSGT00950000182879"/>
<evidence type="ECO:0000256" key="2">
    <source>
        <dbReference type="ARBA" id="ARBA00004174"/>
    </source>
</evidence>
<evidence type="ECO:0000256" key="11">
    <source>
        <dbReference type="ARBA" id="ARBA00023033"/>
    </source>
</evidence>
<dbReference type="InterPro" id="IPR002401">
    <property type="entry name" value="Cyt_P450_E_grp-I"/>
</dbReference>
<dbReference type="Proteomes" id="UP000265080">
    <property type="component" value="Chromosome 2"/>
</dbReference>
<evidence type="ECO:0000256" key="10">
    <source>
        <dbReference type="ARBA" id="ARBA00023004"/>
    </source>
</evidence>
<dbReference type="PANTHER" id="PTHR24300:SF177">
    <property type="entry name" value="CYTOCHROME P450 2J2"/>
    <property type="match status" value="1"/>
</dbReference>
<dbReference type="GO" id="GO:0020037">
    <property type="term" value="F:heme binding"/>
    <property type="evidence" value="ECO:0007669"/>
    <property type="project" value="InterPro"/>
</dbReference>
<evidence type="ECO:0000256" key="8">
    <source>
        <dbReference type="ARBA" id="ARBA00022848"/>
    </source>
</evidence>
<dbReference type="PRINTS" id="PR00463">
    <property type="entry name" value="EP450I"/>
</dbReference>
<evidence type="ECO:0000256" key="5">
    <source>
        <dbReference type="ARBA" id="ARBA00022617"/>
    </source>
</evidence>
<evidence type="ECO:0000256" key="9">
    <source>
        <dbReference type="ARBA" id="ARBA00023002"/>
    </source>
</evidence>
<reference evidence="13" key="2">
    <citation type="submission" date="2025-08" db="UniProtKB">
        <authorList>
            <consortium name="Ensembl"/>
        </authorList>
    </citation>
    <scope>IDENTIFICATION</scope>
</reference>
<comment type="similarity">
    <text evidence="4">Belongs to the cytochrome P450 family.</text>
</comment>
<keyword evidence="7" id="KW-0256">Endoplasmic reticulum</keyword>